<evidence type="ECO:0000256" key="2">
    <source>
        <dbReference type="SAM" id="MobiDB-lite"/>
    </source>
</evidence>
<name>A0ABT1QZ15_9GAMM</name>
<feature type="compositionally biased region" description="Basic and acidic residues" evidence="2">
    <location>
        <begin position="57"/>
        <end position="69"/>
    </location>
</feature>
<dbReference type="InterPro" id="IPR050570">
    <property type="entry name" value="Cell_wall_metabolism_enzyme"/>
</dbReference>
<feature type="region of interest" description="Disordered" evidence="2">
    <location>
        <begin position="46"/>
        <end position="75"/>
    </location>
</feature>
<dbReference type="CDD" id="cd12797">
    <property type="entry name" value="M23_peptidase"/>
    <property type="match status" value="1"/>
</dbReference>
<dbReference type="EMBL" id="JANFQO010000033">
    <property type="protein sequence ID" value="MCQ4167517.1"/>
    <property type="molecule type" value="Genomic_DNA"/>
</dbReference>
<dbReference type="SUPFAM" id="SSF51261">
    <property type="entry name" value="Duplicated hybrid motif"/>
    <property type="match status" value="1"/>
</dbReference>
<dbReference type="PANTHER" id="PTHR21666">
    <property type="entry name" value="PEPTIDASE-RELATED"/>
    <property type="match status" value="1"/>
</dbReference>
<evidence type="ECO:0000313" key="5">
    <source>
        <dbReference type="EMBL" id="MCQ4167517.1"/>
    </source>
</evidence>
<keyword evidence="6" id="KW-1185">Reference proteome</keyword>
<feature type="compositionally biased region" description="Low complexity" evidence="2">
    <location>
        <begin position="46"/>
        <end position="56"/>
    </location>
</feature>
<dbReference type="InterPro" id="IPR016047">
    <property type="entry name" value="M23ase_b-sheet_dom"/>
</dbReference>
<dbReference type="InterPro" id="IPR011055">
    <property type="entry name" value="Dup_hybrid_motif"/>
</dbReference>
<evidence type="ECO:0000313" key="6">
    <source>
        <dbReference type="Proteomes" id="UP001165498"/>
    </source>
</evidence>
<dbReference type="Proteomes" id="UP001165498">
    <property type="component" value="Unassembled WGS sequence"/>
</dbReference>
<dbReference type="PANTHER" id="PTHR21666:SF270">
    <property type="entry name" value="MUREIN HYDROLASE ACTIVATOR ENVC"/>
    <property type="match status" value="1"/>
</dbReference>
<accession>A0ABT1QZ15</accession>
<protein>
    <submittedName>
        <fullName evidence="5">Peptidoglycan DD-metalloendopeptidase family protein</fullName>
    </submittedName>
</protein>
<feature type="coiled-coil region" evidence="1">
    <location>
        <begin position="196"/>
        <end position="226"/>
    </location>
</feature>
<keyword evidence="3" id="KW-0732">Signal</keyword>
<comment type="caution">
    <text evidence="5">The sequence shown here is derived from an EMBL/GenBank/DDBJ whole genome shotgun (WGS) entry which is preliminary data.</text>
</comment>
<reference evidence="5" key="1">
    <citation type="submission" date="2022-07" db="EMBL/GenBank/DDBJ databases">
        <title>Tahibacter sp., a new gammaproteobacterium isolated from the silt sample collected at pig farm.</title>
        <authorList>
            <person name="Chen H."/>
        </authorList>
    </citation>
    <scope>NUCLEOTIDE SEQUENCE</scope>
    <source>
        <strain evidence="5">P2K</strain>
    </source>
</reference>
<evidence type="ECO:0000256" key="3">
    <source>
        <dbReference type="SAM" id="SignalP"/>
    </source>
</evidence>
<feature type="domain" description="M23ase beta-sheet core" evidence="4">
    <location>
        <begin position="323"/>
        <end position="415"/>
    </location>
</feature>
<proteinExistence type="predicted"/>
<dbReference type="RefSeq" id="WP_255916703.1">
    <property type="nucleotide sequence ID" value="NZ_JANFQO010000033.1"/>
</dbReference>
<dbReference type="Gene3D" id="2.70.70.10">
    <property type="entry name" value="Glucose Permease (Domain IIA)"/>
    <property type="match status" value="1"/>
</dbReference>
<evidence type="ECO:0000256" key="1">
    <source>
        <dbReference type="SAM" id="Coils"/>
    </source>
</evidence>
<gene>
    <name evidence="5" type="ORF">NM961_22620</name>
</gene>
<feature type="chain" id="PRO_5045524105" evidence="3">
    <location>
        <begin position="31"/>
        <end position="423"/>
    </location>
</feature>
<organism evidence="5 6">
    <name type="scientific">Tahibacter harae</name>
    <dbReference type="NCBI Taxonomy" id="2963937"/>
    <lineage>
        <taxon>Bacteria</taxon>
        <taxon>Pseudomonadati</taxon>
        <taxon>Pseudomonadota</taxon>
        <taxon>Gammaproteobacteria</taxon>
        <taxon>Lysobacterales</taxon>
        <taxon>Rhodanobacteraceae</taxon>
        <taxon>Tahibacter</taxon>
    </lineage>
</organism>
<evidence type="ECO:0000259" key="4">
    <source>
        <dbReference type="Pfam" id="PF01551"/>
    </source>
</evidence>
<keyword evidence="1" id="KW-0175">Coiled coil</keyword>
<dbReference type="Gene3D" id="6.10.250.3150">
    <property type="match status" value="1"/>
</dbReference>
<sequence>MSVHAKIPMCPVRLRQLLLCLALAAAPAFAQDAAAPAAAEAEAAGAAASTAPSAADDPAHKSSEEERQAQQRLAATRAEIRQLAEQRKSTEAEKSGVTAELRERETRIAAIARELRQLDEKLAEQQQALAQLEQRRNELSGKLKTQRDALAALLRSAYALGRHEELKLILQQNDVATTSRVLAYHRYFQRARTGRIEELLADLADLAQVQQAIEAQLAQIGATRNERNTESTQLHGERSERQALLDALEISLKDQAARLAALGKDEAALLELLERLRDVFADIPKQLTAAQPFAERRGRLPWPLAGKVAVGFGSSDDSGRAISGIVLAAATGAEVRAVSHGRVAYADWLKGYGLILILDHGDGYMSLYGYNESLLKDVGDWVDAGEAIATAGSSGGRQNAGLYFELRARGKPLDPRSWLKPGP</sequence>
<feature type="signal peptide" evidence="3">
    <location>
        <begin position="1"/>
        <end position="30"/>
    </location>
</feature>
<dbReference type="Pfam" id="PF01551">
    <property type="entry name" value="Peptidase_M23"/>
    <property type="match status" value="1"/>
</dbReference>